<comment type="caution">
    <text evidence="2">The sequence shown here is derived from an EMBL/GenBank/DDBJ whole genome shotgun (WGS) entry which is preliminary data.</text>
</comment>
<keyword evidence="3" id="KW-1185">Reference proteome</keyword>
<sequence>MGGSPHSLTGSGRSPGWKMCLGWLRLPTFEHEPRRITPKTLENDQKDRLIGLGVRYRSDYPFRSPQAARTASKRFDDDTTTLREGITSGNSLRKNKQARDSLALALRQLN</sequence>
<organism evidence="2 3">
    <name type="scientific">Salix purpurea</name>
    <name type="common">Purple osier willow</name>
    <dbReference type="NCBI Taxonomy" id="77065"/>
    <lineage>
        <taxon>Eukaryota</taxon>
        <taxon>Viridiplantae</taxon>
        <taxon>Streptophyta</taxon>
        <taxon>Embryophyta</taxon>
        <taxon>Tracheophyta</taxon>
        <taxon>Spermatophyta</taxon>
        <taxon>Magnoliopsida</taxon>
        <taxon>eudicotyledons</taxon>
        <taxon>Gunneridae</taxon>
        <taxon>Pentapetalae</taxon>
        <taxon>rosids</taxon>
        <taxon>fabids</taxon>
        <taxon>Malpighiales</taxon>
        <taxon>Salicaceae</taxon>
        <taxon>Saliceae</taxon>
        <taxon>Salix</taxon>
    </lineage>
</organism>
<proteinExistence type="predicted"/>
<evidence type="ECO:0000313" key="2">
    <source>
        <dbReference type="EMBL" id="KAJ6676043.1"/>
    </source>
</evidence>
<dbReference type="Proteomes" id="UP001151532">
    <property type="component" value="Unassembled WGS sequence"/>
</dbReference>
<dbReference type="EMBL" id="JAPFFK010000271">
    <property type="protein sequence ID" value="KAJ6676043.1"/>
    <property type="molecule type" value="Genomic_DNA"/>
</dbReference>
<accession>A0A9Q0NUA6</accession>
<reference evidence="2" key="2">
    <citation type="journal article" date="2023" name="Int. J. Mol. Sci.">
        <title>De Novo Assembly and Annotation of 11 Diverse Shrub Willow (Salix) Genomes Reveals Novel Gene Organization in Sex-Linked Regions.</title>
        <authorList>
            <person name="Hyden B."/>
            <person name="Feng K."/>
            <person name="Yates T.B."/>
            <person name="Jawdy S."/>
            <person name="Cereghino C."/>
            <person name="Smart L.B."/>
            <person name="Muchero W."/>
        </authorList>
    </citation>
    <scope>NUCLEOTIDE SEQUENCE</scope>
    <source>
        <tissue evidence="2">Shoot tip</tissue>
    </source>
</reference>
<feature type="region of interest" description="Disordered" evidence="1">
    <location>
        <begin position="61"/>
        <end position="99"/>
    </location>
</feature>
<protein>
    <submittedName>
        <fullName evidence="2">Uncharacterized protein</fullName>
    </submittedName>
</protein>
<evidence type="ECO:0000313" key="3">
    <source>
        <dbReference type="Proteomes" id="UP001151532"/>
    </source>
</evidence>
<name>A0A9Q0NUA6_SALPP</name>
<dbReference type="AlphaFoldDB" id="A0A9Q0NUA6"/>
<reference evidence="2" key="1">
    <citation type="submission" date="2022-11" db="EMBL/GenBank/DDBJ databases">
        <authorList>
            <person name="Hyden B.L."/>
            <person name="Feng K."/>
            <person name="Yates T."/>
            <person name="Jawdy S."/>
            <person name="Smart L.B."/>
            <person name="Muchero W."/>
        </authorList>
    </citation>
    <scope>NUCLEOTIDE SEQUENCE</scope>
    <source>
        <tissue evidence="2">Shoot tip</tissue>
    </source>
</reference>
<evidence type="ECO:0000256" key="1">
    <source>
        <dbReference type="SAM" id="MobiDB-lite"/>
    </source>
</evidence>
<gene>
    <name evidence="2" type="ORF">OIU79_020350</name>
</gene>